<dbReference type="Pfam" id="PF01031">
    <property type="entry name" value="Dynamin_M"/>
    <property type="match status" value="1"/>
</dbReference>
<dbReference type="InterPro" id="IPR020850">
    <property type="entry name" value="GED_dom"/>
</dbReference>
<dbReference type="CDD" id="cd08771">
    <property type="entry name" value="DLP_1"/>
    <property type="match status" value="1"/>
</dbReference>
<dbReference type="InterPro" id="IPR001401">
    <property type="entry name" value="Dynamin_GTPase"/>
</dbReference>
<evidence type="ECO:0008006" key="8">
    <source>
        <dbReference type="Google" id="ProtNLM"/>
    </source>
</evidence>
<name>A0A9P8TS48_9HYPO</name>
<evidence type="ECO:0000259" key="5">
    <source>
        <dbReference type="PROSITE" id="PS51718"/>
    </source>
</evidence>
<evidence type="ECO:0000313" key="7">
    <source>
        <dbReference type="Proteomes" id="UP000827724"/>
    </source>
</evidence>
<dbReference type="PANTHER" id="PTHR11566:SF215">
    <property type="entry name" value="DYNAMIN GTPASE"/>
    <property type="match status" value="1"/>
</dbReference>
<organism evidence="6 7">
    <name type="scientific">Trichoderma cornu-damae</name>
    <dbReference type="NCBI Taxonomy" id="654480"/>
    <lineage>
        <taxon>Eukaryota</taxon>
        <taxon>Fungi</taxon>
        <taxon>Dikarya</taxon>
        <taxon>Ascomycota</taxon>
        <taxon>Pezizomycotina</taxon>
        <taxon>Sordariomycetes</taxon>
        <taxon>Hypocreomycetidae</taxon>
        <taxon>Hypocreales</taxon>
        <taxon>Hypocreaceae</taxon>
        <taxon>Trichoderma</taxon>
    </lineage>
</organism>
<dbReference type="SUPFAM" id="SSF52540">
    <property type="entry name" value="P-loop containing nucleoside triphosphate hydrolases"/>
    <property type="match status" value="1"/>
</dbReference>
<keyword evidence="1" id="KW-0547">Nucleotide-binding</keyword>
<dbReference type="InterPro" id="IPR030381">
    <property type="entry name" value="G_DYNAMIN_dom"/>
</dbReference>
<dbReference type="GO" id="GO:0005739">
    <property type="term" value="C:mitochondrion"/>
    <property type="evidence" value="ECO:0007669"/>
    <property type="project" value="TreeGrafter"/>
</dbReference>
<dbReference type="Proteomes" id="UP000827724">
    <property type="component" value="Unassembled WGS sequence"/>
</dbReference>
<evidence type="ECO:0000259" key="4">
    <source>
        <dbReference type="PROSITE" id="PS51388"/>
    </source>
</evidence>
<dbReference type="GO" id="GO:0005525">
    <property type="term" value="F:GTP binding"/>
    <property type="evidence" value="ECO:0007669"/>
    <property type="project" value="InterPro"/>
</dbReference>
<evidence type="ECO:0000313" key="6">
    <source>
        <dbReference type="EMBL" id="KAH6605361.1"/>
    </source>
</evidence>
<accession>A0A9P8TS48</accession>
<dbReference type="GO" id="GO:0005874">
    <property type="term" value="C:microtubule"/>
    <property type="evidence" value="ECO:0007669"/>
    <property type="project" value="TreeGrafter"/>
</dbReference>
<keyword evidence="7" id="KW-1185">Reference proteome</keyword>
<dbReference type="SMART" id="SM00053">
    <property type="entry name" value="DYNc"/>
    <property type="match status" value="1"/>
</dbReference>
<protein>
    <recommendedName>
        <fullName evidence="8">Interferon-induced GTP-binding protein Mx2</fullName>
    </recommendedName>
</protein>
<comment type="caution">
    <text evidence="6">The sequence shown here is derived from an EMBL/GenBank/DDBJ whole genome shotgun (WGS) entry which is preliminary data.</text>
</comment>
<dbReference type="InterPro" id="IPR045063">
    <property type="entry name" value="Dynamin_N"/>
</dbReference>
<dbReference type="GO" id="GO:0000266">
    <property type="term" value="P:mitochondrial fission"/>
    <property type="evidence" value="ECO:0007669"/>
    <property type="project" value="TreeGrafter"/>
</dbReference>
<dbReference type="FunFam" id="3.40.50.300:FF:001425">
    <property type="entry name" value="Dynamin GTPase, putative"/>
    <property type="match status" value="1"/>
</dbReference>
<evidence type="ECO:0000256" key="1">
    <source>
        <dbReference type="ARBA" id="ARBA00022741"/>
    </source>
</evidence>
<dbReference type="GO" id="GO:0016559">
    <property type="term" value="P:peroxisome fission"/>
    <property type="evidence" value="ECO:0007669"/>
    <property type="project" value="TreeGrafter"/>
</dbReference>
<dbReference type="GO" id="GO:0003924">
    <property type="term" value="F:GTPase activity"/>
    <property type="evidence" value="ECO:0007669"/>
    <property type="project" value="InterPro"/>
</dbReference>
<dbReference type="InterPro" id="IPR022812">
    <property type="entry name" value="Dynamin"/>
</dbReference>
<dbReference type="InterPro" id="IPR027417">
    <property type="entry name" value="P-loop_NTPase"/>
</dbReference>
<dbReference type="PRINTS" id="PR00195">
    <property type="entry name" value="DYNAMIN"/>
</dbReference>
<feature type="domain" description="GED" evidence="4">
    <location>
        <begin position="660"/>
        <end position="748"/>
    </location>
</feature>
<dbReference type="GO" id="GO:0006897">
    <property type="term" value="P:endocytosis"/>
    <property type="evidence" value="ECO:0007669"/>
    <property type="project" value="TreeGrafter"/>
</dbReference>
<dbReference type="PROSITE" id="PS51718">
    <property type="entry name" value="G_DYNAMIN_2"/>
    <property type="match status" value="1"/>
</dbReference>
<dbReference type="PANTHER" id="PTHR11566">
    <property type="entry name" value="DYNAMIN"/>
    <property type="match status" value="1"/>
</dbReference>
<feature type="region of interest" description="Disordered" evidence="3">
    <location>
        <begin position="632"/>
        <end position="657"/>
    </location>
</feature>
<dbReference type="InterPro" id="IPR000375">
    <property type="entry name" value="Dynamin_stalk"/>
</dbReference>
<dbReference type="Gene3D" id="3.40.50.300">
    <property type="entry name" value="P-loop containing nucleotide triphosphate hydrolases"/>
    <property type="match status" value="1"/>
</dbReference>
<sequence length="748" mass="82843">MSPFPGNSKSGPGLGNRILLDKVDKLRELGISHLVPLPQMVVVGDQSAGKSSVLESLTGFHFPRAATLCTRHATEIVCRRESVESVVVSIIPNNPSPEREKVTKGFRRSTDKISSEDFSGIFEDAAKVMGIKMSEGDGGNAFSLDVLKVEISGPDADHLTVIDVPGMFETVTPGVTTETDIDLIKNMVKRYIQETRTIILAVVPCNGDIANQKILRLAAEADPHGKRTLGVLTKPDLAIENATKAVVCDLVNGKRRDLHLGYCVVKNLGADDISGSMESRHQQEQALFGQAPWNTLPGDRLGIPALRLRIRQLLMDRTRAEFPMVKSEIMASLKKSRKLLADMGESRGTTDQQRAYIGNIASRFVQLKNYGLDAYYTRHELFNDHEMRLITRIRTINEAFSQVMHDKGHSREFHVDGQDVGSPSLGDDDDDASSAERAMSSDRSLLYDDKIHFKIPSLGEEDLSDIISEPYWCPEPKKDNMLHHIQEQYLKSRGYEIGTFGSEMLPCTFKEQGSKWRSVSLAHVSNAILVVHHFIRRVLEECCPDAAVCEELWAFILHGNEGQGGQGGQGGQEGQEGQGHHDGLLQRYARAMDHVEFLLSVEFQDRTITYDPRFEAVVNKLKLRDDEAVHGSAAAESASGDAPAEQPEKKKKKSSLEETRQAIHDVLYSYYGIAQSRFVDVVCQQVVDHHLLHGESGPLEALSDKVVLGMSPEQLDAIAGEDLAVKLERERLAREVESLGQALKILRS</sequence>
<reference evidence="6" key="1">
    <citation type="submission" date="2021-08" db="EMBL/GenBank/DDBJ databases">
        <title>Chromosome-Level Trichoderma cornu-damae using Hi-C Data.</title>
        <authorList>
            <person name="Kim C.S."/>
        </authorList>
    </citation>
    <scope>NUCLEOTIDE SEQUENCE</scope>
    <source>
        <strain evidence="6">KA19-0412C</strain>
    </source>
</reference>
<dbReference type="OrthoDB" id="415706at2759"/>
<feature type="region of interest" description="Disordered" evidence="3">
    <location>
        <begin position="414"/>
        <end position="435"/>
    </location>
</feature>
<dbReference type="GO" id="GO:0048312">
    <property type="term" value="P:intracellular distribution of mitochondria"/>
    <property type="evidence" value="ECO:0007669"/>
    <property type="project" value="TreeGrafter"/>
</dbReference>
<dbReference type="GO" id="GO:0008017">
    <property type="term" value="F:microtubule binding"/>
    <property type="evidence" value="ECO:0007669"/>
    <property type="project" value="TreeGrafter"/>
</dbReference>
<evidence type="ECO:0000256" key="3">
    <source>
        <dbReference type="SAM" id="MobiDB-lite"/>
    </source>
</evidence>
<proteinExistence type="predicted"/>
<dbReference type="GO" id="GO:0016020">
    <property type="term" value="C:membrane"/>
    <property type="evidence" value="ECO:0007669"/>
    <property type="project" value="TreeGrafter"/>
</dbReference>
<feature type="domain" description="Dynamin-type G" evidence="5">
    <location>
        <begin position="34"/>
        <end position="323"/>
    </location>
</feature>
<dbReference type="PROSITE" id="PS51388">
    <property type="entry name" value="GED"/>
    <property type="match status" value="1"/>
</dbReference>
<dbReference type="Pfam" id="PF00350">
    <property type="entry name" value="Dynamin_N"/>
    <property type="match status" value="1"/>
</dbReference>
<keyword evidence="2" id="KW-0342">GTP-binding</keyword>
<dbReference type="AlphaFoldDB" id="A0A9P8TS48"/>
<feature type="compositionally biased region" description="Low complexity" evidence="3">
    <location>
        <begin position="632"/>
        <end position="645"/>
    </location>
</feature>
<dbReference type="EMBL" id="JAIWOZ010000005">
    <property type="protein sequence ID" value="KAH6605361.1"/>
    <property type="molecule type" value="Genomic_DNA"/>
</dbReference>
<evidence type="ECO:0000256" key="2">
    <source>
        <dbReference type="ARBA" id="ARBA00023134"/>
    </source>
</evidence>
<gene>
    <name evidence="6" type="ORF">Trco_007068</name>
</gene>